<evidence type="ECO:0000256" key="1">
    <source>
        <dbReference type="SAM" id="MobiDB-lite"/>
    </source>
</evidence>
<keyword evidence="3" id="KW-1185">Reference proteome</keyword>
<protein>
    <submittedName>
        <fullName evidence="4">Uncharacterized protein LOC103485423</fullName>
    </submittedName>
</protein>
<dbReference type="EnsemblPlants" id="MELO3C008125.2.1">
    <property type="protein sequence ID" value="MELO3C008125.2.1"/>
    <property type="gene ID" value="MELO3C008125.2"/>
</dbReference>
<dbReference type="KEGG" id="cmo:103485423"/>
<dbReference type="AlphaFoldDB" id="A0A1S3B2H5"/>
<feature type="compositionally biased region" description="Low complexity" evidence="1">
    <location>
        <begin position="10"/>
        <end position="31"/>
    </location>
</feature>
<feature type="compositionally biased region" description="Low complexity" evidence="1">
    <location>
        <begin position="77"/>
        <end position="96"/>
    </location>
</feature>
<proteinExistence type="predicted"/>
<sequence>MFQSSRRTHSFSSSSSNSLSSSSSSSSSRGSYYFPGESPFSASATPIRSFSGNIPFSWEHLPGIPKKQSPARLRRGSASPLSSLLPLPPNSTTLSSSKRFGFQDWRKSNRQNPQRDPFFDAFLECSKEPTNAAVDAELWSGASNGKAITRSLSDRFGFLNLYSSCKRTCGVSESIVYLPRTPTSSFDLLNQRSGG</sequence>
<reference evidence="4" key="2">
    <citation type="submission" date="2025-04" db="UniProtKB">
        <authorList>
            <consortium name="RefSeq"/>
        </authorList>
    </citation>
    <scope>IDENTIFICATION</scope>
</reference>
<evidence type="ECO:0000313" key="3">
    <source>
        <dbReference type="Proteomes" id="UP001652600"/>
    </source>
</evidence>
<feature type="region of interest" description="Disordered" evidence="1">
    <location>
        <begin position="1"/>
        <end position="32"/>
    </location>
</feature>
<dbReference type="RefSeq" id="XP_008441227.1">
    <property type="nucleotide sequence ID" value="XM_008443005.2"/>
</dbReference>
<dbReference type="Gramene" id="MELO3C008125.2.1">
    <property type="protein sequence ID" value="MELO3C008125.2.1"/>
    <property type="gene ID" value="MELO3C008125.2"/>
</dbReference>
<dbReference type="eggNOG" id="ENOG502S0ND">
    <property type="taxonomic scope" value="Eukaryota"/>
</dbReference>
<dbReference type="PANTHER" id="PTHR33696">
    <property type="entry name" value="T22J18.15-RELATED"/>
    <property type="match status" value="1"/>
</dbReference>
<gene>
    <name evidence="4" type="primary">LOC103485423</name>
    <name evidence="2" type="synonym">103485423</name>
</gene>
<accession>A0A1S3B2H5</accession>
<dbReference type="GeneID" id="103485423"/>
<evidence type="ECO:0000313" key="2">
    <source>
        <dbReference type="EnsemblPlants" id="MELO3C008125.2.1"/>
    </source>
</evidence>
<organism evidence="3 4">
    <name type="scientific">Cucumis melo</name>
    <name type="common">Muskmelon</name>
    <dbReference type="NCBI Taxonomy" id="3656"/>
    <lineage>
        <taxon>Eukaryota</taxon>
        <taxon>Viridiplantae</taxon>
        <taxon>Streptophyta</taxon>
        <taxon>Embryophyta</taxon>
        <taxon>Tracheophyta</taxon>
        <taxon>Spermatophyta</taxon>
        <taxon>Magnoliopsida</taxon>
        <taxon>eudicotyledons</taxon>
        <taxon>Gunneridae</taxon>
        <taxon>Pentapetalae</taxon>
        <taxon>rosids</taxon>
        <taxon>fabids</taxon>
        <taxon>Cucurbitales</taxon>
        <taxon>Cucurbitaceae</taxon>
        <taxon>Benincaseae</taxon>
        <taxon>Cucumis</taxon>
    </lineage>
</organism>
<reference evidence="2" key="1">
    <citation type="submission" date="2023-03" db="UniProtKB">
        <authorList>
            <consortium name="EnsemblPlants"/>
        </authorList>
    </citation>
    <scope>IDENTIFICATION</scope>
</reference>
<evidence type="ECO:0000313" key="4">
    <source>
        <dbReference type="RefSeq" id="XP_008441227.1"/>
    </source>
</evidence>
<dbReference type="OrthoDB" id="1925896at2759"/>
<feature type="region of interest" description="Disordered" evidence="1">
    <location>
        <begin position="61"/>
        <end position="96"/>
    </location>
</feature>
<dbReference type="Proteomes" id="UP001652600">
    <property type="component" value="Chromosome 3"/>
</dbReference>
<dbReference type="PANTHER" id="PTHR33696:SF1">
    <property type="entry name" value="T22J18.15"/>
    <property type="match status" value="1"/>
</dbReference>
<dbReference type="InParanoid" id="A0A1S3B2H5"/>
<name>A0A1S3B2H5_CUCME</name>